<dbReference type="OrthoDB" id="1444301at2"/>
<evidence type="ECO:0000313" key="3">
    <source>
        <dbReference type="Proteomes" id="UP000236454"/>
    </source>
</evidence>
<dbReference type="Proteomes" id="UP000236454">
    <property type="component" value="Unassembled WGS sequence"/>
</dbReference>
<dbReference type="Gene3D" id="2.160.20.120">
    <property type="match status" value="1"/>
</dbReference>
<reference evidence="2 3" key="1">
    <citation type="submission" date="2016-10" db="EMBL/GenBank/DDBJ databases">
        <authorList>
            <person name="de Groot N.N."/>
        </authorList>
    </citation>
    <scope>NUCLEOTIDE SEQUENCE [LARGE SCALE GENOMIC DNA]</scope>
    <source>
        <strain evidence="2 3">CGMCC 1.7005</strain>
    </source>
</reference>
<accession>A0A1I7BD32</accession>
<gene>
    <name evidence="2" type="ORF">SAMN05216474_2694</name>
</gene>
<dbReference type="Pfam" id="PF10988">
    <property type="entry name" value="DUF2807"/>
    <property type="match status" value="1"/>
</dbReference>
<protein>
    <submittedName>
        <fullName evidence="2">Putative auto-transporter adhesin, head GIN domain</fullName>
    </submittedName>
</protein>
<dbReference type="EMBL" id="FPAS01000005">
    <property type="protein sequence ID" value="SFT85109.1"/>
    <property type="molecule type" value="Genomic_DNA"/>
</dbReference>
<sequence length="237" mass="25858">MKSYVLLIALVGLVFSSCSKFKINPSSTITTEDKGITGFTKLKLRDNINAYVTFSSENEGVIIEANENIHDRIVVTMVSGELEIELKHNTSFRKGAVINAYITVPYLKAVDAHDASSVIFENTLETATFEAKVTDASHFEGELRLDDAILNISDASHVDFSGVCNTTEINISDASSFVGYGFEVEHLDIFLKDASSAKLTVNQTLKVTAKDASSLKYKGNPTIDHMDITDASSVTKM</sequence>
<name>A0A1I7BD32_9FLAO</name>
<dbReference type="STRING" id="477690.SAMN05216474_2694"/>
<evidence type="ECO:0000259" key="1">
    <source>
        <dbReference type="Pfam" id="PF10988"/>
    </source>
</evidence>
<dbReference type="AlphaFoldDB" id="A0A1I7BD32"/>
<feature type="domain" description="Putative auto-transporter adhesin head GIN" evidence="1">
    <location>
        <begin position="38"/>
        <end position="221"/>
    </location>
</feature>
<evidence type="ECO:0000313" key="2">
    <source>
        <dbReference type="EMBL" id="SFT85109.1"/>
    </source>
</evidence>
<dbReference type="PROSITE" id="PS51257">
    <property type="entry name" value="PROKAR_LIPOPROTEIN"/>
    <property type="match status" value="1"/>
</dbReference>
<organism evidence="2 3">
    <name type="scientific">Lishizhenia tianjinensis</name>
    <dbReference type="NCBI Taxonomy" id="477690"/>
    <lineage>
        <taxon>Bacteria</taxon>
        <taxon>Pseudomonadati</taxon>
        <taxon>Bacteroidota</taxon>
        <taxon>Flavobacteriia</taxon>
        <taxon>Flavobacteriales</taxon>
        <taxon>Crocinitomicaceae</taxon>
        <taxon>Lishizhenia</taxon>
    </lineage>
</organism>
<dbReference type="RefSeq" id="WP_090251495.1">
    <property type="nucleotide sequence ID" value="NZ_FPAS01000005.1"/>
</dbReference>
<proteinExistence type="predicted"/>
<dbReference type="InterPro" id="IPR021255">
    <property type="entry name" value="DUF2807"/>
</dbReference>
<keyword evidence="3" id="KW-1185">Reference proteome</keyword>